<dbReference type="EMBL" id="KL596806">
    <property type="protein sequence ID" value="KER24537.1"/>
    <property type="molecule type" value="Genomic_DNA"/>
</dbReference>
<organism evidence="2 3">
    <name type="scientific">Opisthorchis viverrini</name>
    <name type="common">Southeast Asian liver fluke</name>
    <dbReference type="NCBI Taxonomy" id="6198"/>
    <lineage>
        <taxon>Eukaryota</taxon>
        <taxon>Metazoa</taxon>
        <taxon>Spiralia</taxon>
        <taxon>Lophotrochozoa</taxon>
        <taxon>Platyhelminthes</taxon>
        <taxon>Trematoda</taxon>
        <taxon>Digenea</taxon>
        <taxon>Opisthorchiida</taxon>
        <taxon>Opisthorchiata</taxon>
        <taxon>Opisthorchiidae</taxon>
        <taxon>Opisthorchis</taxon>
    </lineage>
</organism>
<evidence type="ECO:0000256" key="1">
    <source>
        <dbReference type="SAM" id="MobiDB-lite"/>
    </source>
</evidence>
<evidence type="ECO:0000313" key="2">
    <source>
        <dbReference type="EMBL" id="KER24537.1"/>
    </source>
</evidence>
<dbReference type="RefSeq" id="XP_009171700.1">
    <property type="nucleotide sequence ID" value="XM_009173436.1"/>
</dbReference>
<dbReference type="CTD" id="20321986"/>
<evidence type="ECO:0000313" key="3">
    <source>
        <dbReference type="Proteomes" id="UP000054324"/>
    </source>
</evidence>
<dbReference type="AlphaFoldDB" id="A0A074ZFW1"/>
<dbReference type="KEGG" id="ovi:T265_07807"/>
<keyword evidence="3" id="KW-1185">Reference proteome</keyword>
<dbReference type="GeneID" id="20321986"/>
<protein>
    <submittedName>
        <fullName evidence="2">Uncharacterized protein</fullName>
    </submittedName>
</protein>
<gene>
    <name evidence="2" type="ORF">T265_07807</name>
</gene>
<feature type="region of interest" description="Disordered" evidence="1">
    <location>
        <begin position="46"/>
        <end position="83"/>
    </location>
</feature>
<sequence>MLNGIFRAVDEWFKGLHQHQNLQSLHQIFYSLQPWIRFNRSSPPVPSCHATRRKHGGWDTASLPKPRGEVQRQRPGSNHGSSGRIELIFSTDISPPFNHDLFEILIVKNEGNEGGRGASLPYCNHFKVPTPQDTHSGNLDNKSLTSIDYWLCIAAFSTRRSGERAVSKLEDE</sequence>
<name>A0A074ZFW1_OPIVI</name>
<dbReference type="Proteomes" id="UP000054324">
    <property type="component" value="Unassembled WGS sequence"/>
</dbReference>
<reference evidence="2 3" key="1">
    <citation type="submission" date="2013-11" db="EMBL/GenBank/DDBJ databases">
        <title>Opisthorchis viverrini - life in the bile duct.</title>
        <authorList>
            <person name="Young N.D."/>
            <person name="Nagarajan N."/>
            <person name="Lin S.J."/>
            <person name="Korhonen P.K."/>
            <person name="Jex A.R."/>
            <person name="Hall R.S."/>
            <person name="Safavi-Hemami H."/>
            <person name="Kaewkong W."/>
            <person name="Bertrand D."/>
            <person name="Gao S."/>
            <person name="Seet Q."/>
            <person name="Wongkham S."/>
            <person name="Teh B.T."/>
            <person name="Wongkham C."/>
            <person name="Intapan P.M."/>
            <person name="Maleewong W."/>
            <person name="Yang X."/>
            <person name="Hu M."/>
            <person name="Wang Z."/>
            <person name="Hofmann A."/>
            <person name="Sternberg P.W."/>
            <person name="Tan P."/>
            <person name="Wang J."/>
            <person name="Gasser R.B."/>
        </authorList>
    </citation>
    <scope>NUCLEOTIDE SEQUENCE [LARGE SCALE GENOMIC DNA]</scope>
</reference>
<accession>A0A074ZFW1</accession>
<proteinExistence type="predicted"/>